<dbReference type="AlphaFoldDB" id="A0A917ZFR5"/>
<dbReference type="RefSeq" id="WP_229698126.1">
    <property type="nucleotide sequence ID" value="NZ_BMMS01000002.1"/>
</dbReference>
<organism evidence="2 3">
    <name type="scientific">Wenjunlia tyrosinilytica</name>
    <dbReference type="NCBI Taxonomy" id="1544741"/>
    <lineage>
        <taxon>Bacteria</taxon>
        <taxon>Bacillati</taxon>
        <taxon>Actinomycetota</taxon>
        <taxon>Actinomycetes</taxon>
        <taxon>Kitasatosporales</taxon>
        <taxon>Streptomycetaceae</taxon>
        <taxon>Wenjunlia</taxon>
    </lineage>
</organism>
<name>A0A917ZFR5_9ACTN</name>
<evidence type="ECO:0000313" key="2">
    <source>
        <dbReference type="EMBL" id="GGO81923.1"/>
    </source>
</evidence>
<feature type="domain" description="CdiI C-terminal" evidence="1">
    <location>
        <begin position="48"/>
        <end position="155"/>
    </location>
</feature>
<dbReference type="Proteomes" id="UP000641932">
    <property type="component" value="Unassembled WGS sequence"/>
</dbReference>
<proteinExistence type="predicted"/>
<protein>
    <recommendedName>
        <fullName evidence="1">CdiI C-terminal domain-containing protein</fullName>
    </recommendedName>
</protein>
<dbReference type="CDD" id="cd20699">
    <property type="entry name" value="CdiI_ECL-like"/>
    <property type="match status" value="1"/>
</dbReference>
<dbReference type="EMBL" id="BMMS01000002">
    <property type="protein sequence ID" value="GGO81923.1"/>
    <property type="molecule type" value="Genomic_DNA"/>
</dbReference>
<evidence type="ECO:0000259" key="1">
    <source>
        <dbReference type="Pfam" id="PF18228"/>
    </source>
</evidence>
<dbReference type="Gene3D" id="3.30.2450.20">
    <property type="match status" value="1"/>
</dbReference>
<dbReference type="InterPro" id="IPR053755">
    <property type="entry name" value="CDI_immunity_sf"/>
</dbReference>
<evidence type="ECO:0000313" key="3">
    <source>
        <dbReference type="Proteomes" id="UP000641932"/>
    </source>
</evidence>
<reference evidence="2" key="2">
    <citation type="submission" date="2020-09" db="EMBL/GenBank/DDBJ databases">
        <authorList>
            <person name="Sun Q."/>
            <person name="Zhou Y."/>
        </authorList>
    </citation>
    <scope>NUCLEOTIDE SEQUENCE</scope>
    <source>
        <strain evidence="2">CGMCC 4.7201</strain>
    </source>
</reference>
<dbReference type="Pfam" id="PF18228">
    <property type="entry name" value="CdiI_N"/>
    <property type="match status" value="1"/>
</dbReference>
<accession>A0A917ZFR5</accession>
<dbReference type="InterPro" id="IPR040509">
    <property type="entry name" value="CdiI_C"/>
</dbReference>
<gene>
    <name evidence="2" type="ORF">GCM10012280_07340</name>
</gene>
<keyword evidence="3" id="KW-1185">Reference proteome</keyword>
<sequence>MTKTSTTSKNSGFSIEVIDDPLSGGAAPSSSEAVARIRVGSFTETFMMALSFWSVDGYRRSWESALREIECSEKATSCLIASITDPAVSNFISCWPMYRDGDVIHVQNSLIFLDELDEPFDPQEPWRYVEPHREVDEDGHRISEWVTSASEVRQFRESAWGL</sequence>
<comment type="caution">
    <text evidence="2">The sequence shown here is derived from an EMBL/GenBank/DDBJ whole genome shotgun (WGS) entry which is preliminary data.</text>
</comment>
<reference evidence="2" key="1">
    <citation type="journal article" date="2014" name="Int. J. Syst. Evol. Microbiol.">
        <title>Complete genome sequence of Corynebacterium casei LMG S-19264T (=DSM 44701T), isolated from a smear-ripened cheese.</title>
        <authorList>
            <consortium name="US DOE Joint Genome Institute (JGI-PGF)"/>
            <person name="Walter F."/>
            <person name="Albersmeier A."/>
            <person name="Kalinowski J."/>
            <person name="Ruckert C."/>
        </authorList>
    </citation>
    <scope>NUCLEOTIDE SEQUENCE</scope>
    <source>
        <strain evidence="2">CGMCC 4.7201</strain>
    </source>
</reference>